<evidence type="ECO:0000259" key="7">
    <source>
        <dbReference type="PROSITE" id="PS50850"/>
    </source>
</evidence>
<feature type="transmembrane region" description="Helical" evidence="6">
    <location>
        <begin position="241"/>
        <end position="264"/>
    </location>
</feature>
<keyword evidence="3 6" id="KW-0812">Transmembrane</keyword>
<keyword evidence="2" id="KW-0813">Transport</keyword>
<accession>T1GD11</accession>
<dbReference type="Gene3D" id="1.20.1250.20">
    <property type="entry name" value="MFS general substrate transporter like domains"/>
    <property type="match status" value="2"/>
</dbReference>
<dbReference type="OMA" id="INGFAYY"/>
<dbReference type="PANTHER" id="PTHR23511:SF35">
    <property type="entry name" value="MAJOR FACILITATOR SUPERFAMILY (MFS) PROFILE DOMAIN-CONTAINING PROTEIN"/>
    <property type="match status" value="1"/>
</dbReference>
<feature type="transmembrane region" description="Helical" evidence="6">
    <location>
        <begin position="114"/>
        <end position="133"/>
    </location>
</feature>
<dbReference type="Pfam" id="PF07690">
    <property type="entry name" value="MFS_1"/>
    <property type="match status" value="1"/>
</dbReference>
<keyword evidence="5 6" id="KW-0472">Membrane</keyword>
<dbReference type="EnsemblMetazoa" id="MESCA001190-RA">
    <property type="protein sequence ID" value="MESCA001190-PA"/>
    <property type="gene ID" value="MESCA001190"/>
</dbReference>
<dbReference type="PANTHER" id="PTHR23511">
    <property type="entry name" value="SYNAPTIC VESICLE GLYCOPROTEIN 2"/>
    <property type="match status" value="1"/>
</dbReference>
<protein>
    <recommendedName>
        <fullName evidence="7">Major facilitator superfamily (MFS) profile domain-containing protein</fullName>
    </recommendedName>
</protein>
<name>T1GD11_MEGSC</name>
<dbReference type="GO" id="GO:0016020">
    <property type="term" value="C:membrane"/>
    <property type="evidence" value="ECO:0007669"/>
    <property type="project" value="UniProtKB-SubCell"/>
</dbReference>
<evidence type="ECO:0000256" key="1">
    <source>
        <dbReference type="ARBA" id="ARBA00004141"/>
    </source>
</evidence>
<dbReference type="InterPro" id="IPR011701">
    <property type="entry name" value="MFS"/>
</dbReference>
<dbReference type="EMBL" id="CAQQ02090230">
    <property type="status" value="NOT_ANNOTATED_CDS"/>
    <property type="molecule type" value="Genomic_DNA"/>
</dbReference>
<dbReference type="EMBL" id="CAQQ02090231">
    <property type="status" value="NOT_ANNOTATED_CDS"/>
    <property type="molecule type" value="Genomic_DNA"/>
</dbReference>
<keyword evidence="4 6" id="KW-1133">Transmembrane helix</keyword>
<evidence type="ECO:0000256" key="2">
    <source>
        <dbReference type="ARBA" id="ARBA00022448"/>
    </source>
</evidence>
<dbReference type="PROSITE" id="PS50850">
    <property type="entry name" value="MFS"/>
    <property type="match status" value="1"/>
</dbReference>
<feature type="transmembrane region" description="Helical" evidence="6">
    <location>
        <begin position="169"/>
        <end position="199"/>
    </location>
</feature>
<feature type="transmembrane region" description="Helical" evidence="6">
    <location>
        <begin position="81"/>
        <end position="102"/>
    </location>
</feature>
<dbReference type="EMBL" id="CAQQ02090232">
    <property type="status" value="NOT_ANNOTATED_CDS"/>
    <property type="molecule type" value="Genomic_DNA"/>
</dbReference>
<dbReference type="HOGENOM" id="CLU_947622_0_0_1"/>
<dbReference type="InterPro" id="IPR020846">
    <property type="entry name" value="MFS_dom"/>
</dbReference>
<dbReference type="GO" id="GO:0022857">
    <property type="term" value="F:transmembrane transporter activity"/>
    <property type="evidence" value="ECO:0007669"/>
    <property type="project" value="InterPro"/>
</dbReference>
<evidence type="ECO:0000313" key="9">
    <source>
        <dbReference type="Proteomes" id="UP000015102"/>
    </source>
</evidence>
<reference evidence="9" key="1">
    <citation type="submission" date="2013-02" db="EMBL/GenBank/DDBJ databases">
        <authorList>
            <person name="Hughes D."/>
        </authorList>
    </citation>
    <scope>NUCLEOTIDE SEQUENCE</scope>
    <source>
        <strain>Durham</strain>
        <strain evidence="9">NC isolate 2 -- Noor lab</strain>
    </source>
</reference>
<comment type="subcellular location">
    <subcellularLocation>
        <location evidence="1">Membrane</location>
        <topology evidence="1">Multi-pass membrane protein</topology>
    </subcellularLocation>
</comment>
<dbReference type="Proteomes" id="UP000015102">
    <property type="component" value="Unassembled WGS sequence"/>
</dbReference>
<organism evidence="8 9">
    <name type="scientific">Megaselia scalaris</name>
    <name type="common">Humpbacked fly</name>
    <name type="synonym">Phora scalaris</name>
    <dbReference type="NCBI Taxonomy" id="36166"/>
    <lineage>
        <taxon>Eukaryota</taxon>
        <taxon>Metazoa</taxon>
        <taxon>Ecdysozoa</taxon>
        <taxon>Arthropoda</taxon>
        <taxon>Hexapoda</taxon>
        <taxon>Insecta</taxon>
        <taxon>Pterygota</taxon>
        <taxon>Neoptera</taxon>
        <taxon>Endopterygota</taxon>
        <taxon>Diptera</taxon>
        <taxon>Brachycera</taxon>
        <taxon>Muscomorpha</taxon>
        <taxon>Platypezoidea</taxon>
        <taxon>Phoridae</taxon>
        <taxon>Megaseliini</taxon>
        <taxon>Megaselia</taxon>
    </lineage>
</organism>
<dbReference type="STRING" id="36166.T1GD11"/>
<feature type="transmembrane region" description="Helical" evidence="6">
    <location>
        <begin position="270"/>
        <end position="288"/>
    </location>
</feature>
<evidence type="ECO:0000256" key="5">
    <source>
        <dbReference type="ARBA" id="ARBA00023136"/>
    </source>
</evidence>
<keyword evidence="9" id="KW-1185">Reference proteome</keyword>
<feature type="transmembrane region" description="Helical" evidence="6">
    <location>
        <begin position="205"/>
        <end position="229"/>
    </location>
</feature>
<dbReference type="AlphaFoldDB" id="T1GD11"/>
<feature type="domain" description="Major facilitator superfamily (MFS) profile" evidence="7">
    <location>
        <begin position="44"/>
        <end position="294"/>
    </location>
</feature>
<sequence>MDNPVFVLGESDLKCSKNDEKSLKAYPYEEAIEKVGVGKFHYALLLIAGMCFMACVTEITGLGLIMFPAKCDLKFTLTEQGLLGSAGFLGVTVSSHFMGFLADTWGRVRSLRMMLLISLVMSLISVMSVNVWMLFIFRFLTGCFISGGQACVFSLVGEFHSIATRVKHVALVSIFLPAGLIYFPVGWLAMGGICCVLLYWIRNLILVLIFMTVSVAIANCIGIMSTIALEFYPTSINAMGVSFVMMIGRLGAVVGTNIVGPLLFSVCETLFFTYGGVIALLCILAFFLPRGAAK</sequence>
<reference evidence="8" key="2">
    <citation type="submission" date="2015-06" db="UniProtKB">
        <authorList>
            <consortium name="EnsemblMetazoa"/>
        </authorList>
    </citation>
    <scope>IDENTIFICATION</scope>
</reference>
<evidence type="ECO:0000256" key="6">
    <source>
        <dbReference type="SAM" id="Phobius"/>
    </source>
</evidence>
<evidence type="ECO:0000256" key="3">
    <source>
        <dbReference type="ARBA" id="ARBA00022692"/>
    </source>
</evidence>
<feature type="transmembrane region" description="Helical" evidence="6">
    <location>
        <begin position="42"/>
        <end position="69"/>
    </location>
</feature>
<dbReference type="SUPFAM" id="SSF103473">
    <property type="entry name" value="MFS general substrate transporter"/>
    <property type="match status" value="2"/>
</dbReference>
<proteinExistence type="predicted"/>
<dbReference type="InterPro" id="IPR036259">
    <property type="entry name" value="MFS_trans_sf"/>
</dbReference>
<evidence type="ECO:0000313" key="8">
    <source>
        <dbReference type="EnsemblMetazoa" id="MESCA001190-PA"/>
    </source>
</evidence>
<evidence type="ECO:0000256" key="4">
    <source>
        <dbReference type="ARBA" id="ARBA00022989"/>
    </source>
</evidence>